<evidence type="ECO:0000256" key="1">
    <source>
        <dbReference type="SAM" id="MobiDB-lite"/>
    </source>
</evidence>
<evidence type="ECO:0000313" key="2">
    <source>
        <dbReference type="EnsemblMetazoa" id="CJA14726.1"/>
    </source>
</evidence>
<evidence type="ECO:0000313" key="3">
    <source>
        <dbReference type="Proteomes" id="UP000005237"/>
    </source>
</evidence>
<sequence>MGKKRKHQNGDDSAAELGKKRVKNESFNEDTTINGVNNISIDDDGRYRTFLVKKPIEVSLEDLADLKWSGDDGIVTKSKLKTGSGNYRIIAAATSGKRKKERMVHIPAIREREESDSKNIRAAAYISGAITILPQEIKQKALGGSIYEEGEEPDESALEIHPGLQKIKKTAVLELESRQQRNKAYGTTTDSAGNPRKLINILKK</sequence>
<organism evidence="2 3">
    <name type="scientific">Caenorhabditis japonica</name>
    <dbReference type="NCBI Taxonomy" id="281687"/>
    <lineage>
        <taxon>Eukaryota</taxon>
        <taxon>Metazoa</taxon>
        <taxon>Ecdysozoa</taxon>
        <taxon>Nematoda</taxon>
        <taxon>Chromadorea</taxon>
        <taxon>Rhabditida</taxon>
        <taxon>Rhabditina</taxon>
        <taxon>Rhabditomorpha</taxon>
        <taxon>Rhabditoidea</taxon>
        <taxon>Rhabditidae</taxon>
        <taxon>Peloderinae</taxon>
        <taxon>Caenorhabditis</taxon>
    </lineage>
</organism>
<dbReference type="Proteomes" id="UP000005237">
    <property type="component" value="Unassembled WGS sequence"/>
</dbReference>
<name>A0A8R1I0B7_CAEJA</name>
<feature type="region of interest" description="Disordered" evidence="1">
    <location>
        <begin position="178"/>
        <end position="204"/>
    </location>
</feature>
<reference evidence="2" key="2">
    <citation type="submission" date="2022-06" db="UniProtKB">
        <authorList>
            <consortium name="EnsemblMetazoa"/>
        </authorList>
    </citation>
    <scope>IDENTIFICATION</scope>
    <source>
        <strain evidence="2">DF5081</strain>
    </source>
</reference>
<feature type="region of interest" description="Disordered" evidence="1">
    <location>
        <begin position="1"/>
        <end position="31"/>
    </location>
</feature>
<protein>
    <submittedName>
        <fullName evidence="2">Uncharacterized protein</fullName>
    </submittedName>
</protein>
<dbReference type="AlphaFoldDB" id="A0A8R1I0B7"/>
<reference evidence="3" key="1">
    <citation type="submission" date="2010-08" db="EMBL/GenBank/DDBJ databases">
        <authorList>
            <consortium name="Caenorhabditis japonica Sequencing Consortium"/>
            <person name="Wilson R.K."/>
        </authorList>
    </citation>
    <scope>NUCLEOTIDE SEQUENCE [LARGE SCALE GENOMIC DNA]</scope>
    <source>
        <strain evidence="3">DF5081</strain>
    </source>
</reference>
<dbReference type="EnsemblMetazoa" id="CJA14726.1">
    <property type="protein sequence ID" value="CJA14726.1"/>
    <property type="gene ID" value="WBGene00133930"/>
</dbReference>
<feature type="compositionally biased region" description="Basic and acidic residues" evidence="1">
    <location>
        <begin position="17"/>
        <end position="26"/>
    </location>
</feature>
<keyword evidence="3" id="KW-1185">Reference proteome</keyword>
<dbReference type="OMA" id="KERMVHI"/>
<accession>A0A8R1I0B7</accession>
<proteinExistence type="predicted"/>